<reference evidence="1 2" key="1">
    <citation type="submission" date="2018-02" db="EMBL/GenBank/DDBJ databases">
        <title>Discovery of a pederin family compound in a non-symbiotic bloom-forming cyanobacterium.</title>
        <authorList>
            <person name="Kust A."/>
            <person name="Mares J."/>
            <person name="Jokela J."/>
            <person name="Urajova P."/>
            <person name="Hajek J."/>
            <person name="Saurav K."/>
            <person name="Voracova K."/>
            <person name="Fewer D.P."/>
            <person name="Haapaniemi E."/>
            <person name="Permi P."/>
            <person name="Rehakova K."/>
            <person name="Sivonen K."/>
            <person name="Hrouzek P."/>
        </authorList>
    </citation>
    <scope>NUCLEOTIDE SEQUENCE [LARGE SCALE GENOMIC DNA]</scope>
    <source>
        <strain evidence="1 2">CHARLIE-1</strain>
    </source>
</reference>
<protein>
    <submittedName>
        <fullName evidence="1">Uncharacterized protein</fullName>
    </submittedName>
</protein>
<name>A0A2S6CRJ4_9CYAN</name>
<evidence type="ECO:0000313" key="1">
    <source>
        <dbReference type="EMBL" id="PPJ62356.1"/>
    </source>
</evidence>
<dbReference type="RefSeq" id="WP_104388785.1">
    <property type="nucleotide sequence ID" value="NZ_PGEM01000126.1"/>
</dbReference>
<dbReference type="GO" id="GO:0003676">
    <property type="term" value="F:nucleic acid binding"/>
    <property type="evidence" value="ECO:0007669"/>
    <property type="project" value="InterPro"/>
</dbReference>
<accession>A0A2S6CRJ4</accession>
<dbReference type="AlphaFoldDB" id="A0A2S6CRJ4"/>
<evidence type="ECO:0000313" key="2">
    <source>
        <dbReference type="Proteomes" id="UP000239589"/>
    </source>
</evidence>
<dbReference type="Proteomes" id="UP000239589">
    <property type="component" value="Unassembled WGS sequence"/>
</dbReference>
<dbReference type="InterPro" id="IPR011856">
    <property type="entry name" value="tRNA_endonuc-like_dom_sf"/>
</dbReference>
<sequence length="231" mass="26982">MTDSIDINQLILEKHPNADKSILNRLRLLIEKHKLKWIIFEEEVTFVMKHICEAKGLELNDFAKNYVIGREYYLHGKVTKLEGKSLKIFKDSFNKKYGRYFHKARSLWVANYLGAYIYLDDCCLDNPKMYFIEIDIEREYRARYGGNRQQKLRKGRVDLVSGDEIIEFKKDIIDCNAVGQLLRYLKSCNKIKGKLVALQIHSDALGLIATLNNSGFDISYEKVILYLDKSN</sequence>
<dbReference type="EMBL" id="PGEM01000126">
    <property type="protein sequence ID" value="PPJ62356.1"/>
    <property type="molecule type" value="Genomic_DNA"/>
</dbReference>
<gene>
    <name evidence="1" type="ORF">CUN59_16065</name>
</gene>
<proteinExistence type="predicted"/>
<comment type="caution">
    <text evidence="1">The sequence shown here is derived from an EMBL/GenBank/DDBJ whole genome shotgun (WGS) entry which is preliminary data.</text>
</comment>
<keyword evidence="2" id="KW-1185">Reference proteome</keyword>
<dbReference type="Gene3D" id="3.40.1350.10">
    <property type="match status" value="1"/>
</dbReference>
<dbReference type="OrthoDB" id="514572at2"/>
<organism evidence="1 2">
    <name type="scientific">Cuspidothrix issatschenkoi CHARLIE-1</name>
    <dbReference type="NCBI Taxonomy" id="2052836"/>
    <lineage>
        <taxon>Bacteria</taxon>
        <taxon>Bacillati</taxon>
        <taxon>Cyanobacteriota</taxon>
        <taxon>Cyanophyceae</taxon>
        <taxon>Nostocales</taxon>
        <taxon>Aphanizomenonaceae</taxon>
        <taxon>Cuspidothrix</taxon>
    </lineage>
</organism>